<dbReference type="GO" id="GO:0004590">
    <property type="term" value="F:orotidine-5'-phosphate decarboxylase activity"/>
    <property type="evidence" value="ECO:0007669"/>
    <property type="project" value="UniProtKB-EC"/>
</dbReference>
<dbReference type="PANTHER" id="PTHR43375">
    <property type="entry name" value="OROTIDINE 5'-PHOSPHATE DECARBOXYLASE"/>
    <property type="match status" value="1"/>
</dbReference>
<comment type="catalytic activity">
    <reaction evidence="9">
        <text>orotidine 5'-phosphate + H(+) = UMP + CO2</text>
        <dbReference type="Rhea" id="RHEA:11596"/>
        <dbReference type="ChEBI" id="CHEBI:15378"/>
        <dbReference type="ChEBI" id="CHEBI:16526"/>
        <dbReference type="ChEBI" id="CHEBI:57538"/>
        <dbReference type="ChEBI" id="CHEBI:57865"/>
        <dbReference type="EC" id="4.1.1.23"/>
    </reaction>
</comment>
<evidence type="ECO:0000256" key="5">
    <source>
        <dbReference type="ARBA" id="ARBA00022793"/>
    </source>
</evidence>
<organism evidence="11 12">
    <name type="scientific">Cenarchaeum symbiosum (strain A)</name>
    <dbReference type="NCBI Taxonomy" id="414004"/>
    <lineage>
        <taxon>Archaea</taxon>
        <taxon>Nitrososphaerota</taxon>
        <taxon>Candidatus Cenarchaeales</taxon>
        <taxon>Candidatus Cenarchaeaceae</taxon>
        <taxon>Candidatus Cenarchaeum</taxon>
    </lineage>
</organism>
<evidence type="ECO:0000256" key="3">
    <source>
        <dbReference type="ARBA" id="ARBA00012321"/>
    </source>
</evidence>
<dbReference type="InterPro" id="IPR001754">
    <property type="entry name" value="OMPdeCOase_dom"/>
</dbReference>
<evidence type="ECO:0000256" key="1">
    <source>
        <dbReference type="ARBA" id="ARBA00004861"/>
    </source>
</evidence>
<dbReference type="EnsemblBacteria" id="ABK78090">
    <property type="protein sequence ID" value="ABK78090"/>
    <property type="gene ID" value="CENSYa_1468"/>
</dbReference>
<dbReference type="EC" id="4.1.1.23" evidence="3"/>
<proteinExistence type="inferred from homology"/>
<dbReference type="EMBL" id="DP000238">
    <property type="protein sequence ID" value="ABK78090.1"/>
    <property type="molecule type" value="Genomic_DNA"/>
</dbReference>
<dbReference type="Pfam" id="PF00215">
    <property type="entry name" value="OMPdecase"/>
    <property type="match status" value="1"/>
</dbReference>
<protein>
    <recommendedName>
        <fullName evidence="4">Orotidine 5'-phosphate decarboxylase</fullName>
        <ecNumber evidence="3">4.1.1.23</ecNumber>
    </recommendedName>
    <alternativeName>
        <fullName evidence="8">OMP decarboxylase</fullName>
    </alternativeName>
</protein>
<sequence>MSGFRERIRRAAAKGGPIVLAADYDSGSGAVSRATRHVEALHPHICAIKLNLHLLLPLGRSEISEITRAARRRGLLAIADIKLNDIGNTNRAAAGALWGAGFDAVIANPIMGKEELKELISGAHRRGKGVIALCHMSSPGAAASYEMGAGGGKKFYEVFMDWALEAGADGVVAGATFPETIRYCSRRAGGKLDVYSPGIGAQGGSMREAISAGAAYPIVGRTIIGARNPAAAAQRLAEDTQS</sequence>
<evidence type="ECO:0000256" key="8">
    <source>
        <dbReference type="ARBA" id="ARBA00033428"/>
    </source>
</evidence>
<dbReference type="UniPathway" id="UPA00070">
    <property type="reaction ID" value="UER00120"/>
</dbReference>
<dbReference type="InterPro" id="IPR013785">
    <property type="entry name" value="Aldolase_TIM"/>
</dbReference>
<evidence type="ECO:0000313" key="12">
    <source>
        <dbReference type="Proteomes" id="UP000000758"/>
    </source>
</evidence>
<keyword evidence="12" id="KW-1185">Reference proteome</keyword>
<comment type="pathway">
    <text evidence="1">Pyrimidine metabolism; UMP biosynthesis via de novo pathway; UMP from orotate: step 2/2.</text>
</comment>
<dbReference type="KEGG" id="csy:CENSYa_1468"/>
<dbReference type="PROSITE" id="PS00156">
    <property type="entry name" value="OMPDECASE"/>
    <property type="match status" value="1"/>
</dbReference>
<reference evidence="11 12" key="1">
    <citation type="journal article" date="2006" name="Proc. Natl. Acad. Sci. U.S.A.">
        <title>Genomic analysis of the uncultivated marine crenarchaeote Cenarchaeum symbiosum.</title>
        <authorList>
            <person name="Hallam S.J."/>
            <person name="Konstantinidis K.T."/>
            <person name="Putnam N."/>
            <person name="Schleper C."/>
            <person name="Watanabe Y."/>
            <person name="Sugahara J."/>
            <person name="Preston C."/>
            <person name="de la Torre J."/>
            <person name="Richardson P.M."/>
            <person name="DeLong E.F."/>
        </authorList>
    </citation>
    <scope>NUCLEOTIDE SEQUENCE [LARGE SCALE GENOMIC DNA]</scope>
    <source>
        <strain evidence="12">A</strain>
    </source>
</reference>
<dbReference type="PATRIC" id="fig|414004.10.peg.1350"/>
<evidence type="ECO:0000256" key="2">
    <source>
        <dbReference type="ARBA" id="ARBA00008847"/>
    </source>
</evidence>
<dbReference type="STRING" id="414004.CENSYa_1468"/>
<evidence type="ECO:0000256" key="7">
    <source>
        <dbReference type="ARBA" id="ARBA00023239"/>
    </source>
</evidence>
<evidence type="ECO:0000256" key="4">
    <source>
        <dbReference type="ARBA" id="ARBA00021923"/>
    </source>
</evidence>
<evidence type="ECO:0000256" key="6">
    <source>
        <dbReference type="ARBA" id="ARBA00022975"/>
    </source>
</evidence>
<keyword evidence="6" id="KW-0665">Pyrimidine biosynthesis</keyword>
<dbReference type="GO" id="GO:0006207">
    <property type="term" value="P:'de novo' pyrimidine nucleobase biosynthetic process"/>
    <property type="evidence" value="ECO:0007669"/>
    <property type="project" value="InterPro"/>
</dbReference>
<keyword evidence="7 11" id="KW-0456">Lyase</keyword>
<evidence type="ECO:0000256" key="9">
    <source>
        <dbReference type="ARBA" id="ARBA00049157"/>
    </source>
</evidence>
<gene>
    <name evidence="11" type="ordered locus">CENSYa_1468</name>
</gene>
<dbReference type="CDD" id="cd04725">
    <property type="entry name" value="OMP_decarboxylase_like"/>
    <property type="match status" value="1"/>
</dbReference>
<feature type="domain" description="Orotidine 5'-phosphate decarboxylase" evidence="10">
    <location>
        <begin position="17"/>
        <end position="236"/>
    </location>
</feature>
<keyword evidence="5" id="KW-0210">Decarboxylase</keyword>
<evidence type="ECO:0000313" key="11">
    <source>
        <dbReference type="EMBL" id="ABK78090.1"/>
    </source>
</evidence>
<dbReference type="HOGENOM" id="CLU_067069_2_0_2"/>
<dbReference type="InterPro" id="IPR011995">
    <property type="entry name" value="OMPdecase_type-2"/>
</dbReference>
<dbReference type="Gene3D" id="3.20.20.70">
    <property type="entry name" value="Aldolase class I"/>
    <property type="match status" value="1"/>
</dbReference>
<dbReference type="PANTHER" id="PTHR43375:SF1">
    <property type="entry name" value="OROTIDINE 5'-PHOSPHATE DECARBOXYLASE"/>
    <property type="match status" value="1"/>
</dbReference>
<dbReference type="InterPro" id="IPR011060">
    <property type="entry name" value="RibuloseP-bd_barrel"/>
</dbReference>
<name>A0RXM3_CENSY</name>
<dbReference type="AlphaFoldDB" id="A0RXM3"/>
<dbReference type="Proteomes" id="UP000000758">
    <property type="component" value="Chromosome"/>
</dbReference>
<dbReference type="GO" id="GO:0044205">
    <property type="term" value="P:'de novo' UMP biosynthetic process"/>
    <property type="evidence" value="ECO:0007669"/>
    <property type="project" value="UniProtKB-UniPathway"/>
</dbReference>
<comment type="similarity">
    <text evidence="2">Belongs to the OMP decarboxylase family. Type 2 subfamily.</text>
</comment>
<dbReference type="InterPro" id="IPR018089">
    <property type="entry name" value="OMPdecase_AS"/>
</dbReference>
<accession>A0RXM3</accession>
<dbReference type="SUPFAM" id="SSF51366">
    <property type="entry name" value="Ribulose-phoshate binding barrel"/>
    <property type="match status" value="1"/>
</dbReference>
<evidence type="ECO:0000259" key="10">
    <source>
        <dbReference type="SMART" id="SM00934"/>
    </source>
</evidence>
<dbReference type="SMART" id="SM00934">
    <property type="entry name" value="OMPdecase"/>
    <property type="match status" value="1"/>
</dbReference>